<comment type="caution">
    <text evidence="2">The sequence shown here is derived from an EMBL/GenBank/DDBJ whole genome shotgun (WGS) entry which is preliminary data.</text>
</comment>
<evidence type="ECO:0000256" key="1">
    <source>
        <dbReference type="SAM" id="MobiDB-lite"/>
    </source>
</evidence>
<dbReference type="Proteomes" id="UP000735302">
    <property type="component" value="Unassembled WGS sequence"/>
</dbReference>
<dbReference type="EMBL" id="BLXT01002711">
    <property type="protein sequence ID" value="GFN96908.1"/>
    <property type="molecule type" value="Genomic_DNA"/>
</dbReference>
<name>A0AAV3ZSP6_9GAST</name>
<sequence length="107" mass="12316">MAVRFSKPVRQLLLKSIKRFQREHLLVPSNLSFERSQQRSPRMVAEVPLLPAPPKGKKSQKDSPAPSPQGAAETEVPAKCRQSPKDRRPLGKLSIVLRLWRWMLRIR</sequence>
<keyword evidence="3" id="KW-1185">Reference proteome</keyword>
<proteinExistence type="predicted"/>
<reference evidence="2 3" key="1">
    <citation type="journal article" date="2021" name="Elife">
        <title>Chloroplast acquisition without the gene transfer in kleptoplastic sea slugs, Plakobranchus ocellatus.</title>
        <authorList>
            <person name="Maeda T."/>
            <person name="Takahashi S."/>
            <person name="Yoshida T."/>
            <person name="Shimamura S."/>
            <person name="Takaki Y."/>
            <person name="Nagai Y."/>
            <person name="Toyoda A."/>
            <person name="Suzuki Y."/>
            <person name="Arimoto A."/>
            <person name="Ishii H."/>
            <person name="Satoh N."/>
            <person name="Nishiyama T."/>
            <person name="Hasebe M."/>
            <person name="Maruyama T."/>
            <person name="Minagawa J."/>
            <person name="Obokata J."/>
            <person name="Shigenobu S."/>
        </authorList>
    </citation>
    <scope>NUCLEOTIDE SEQUENCE [LARGE SCALE GENOMIC DNA]</scope>
</reference>
<gene>
    <name evidence="2" type="ORF">PoB_002341400</name>
</gene>
<evidence type="ECO:0000313" key="2">
    <source>
        <dbReference type="EMBL" id="GFN96908.1"/>
    </source>
</evidence>
<feature type="region of interest" description="Disordered" evidence="1">
    <location>
        <begin position="31"/>
        <end position="87"/>
    </location>
</feature>
<dbReference type="AlphaFoldDB" id="A0AAV3ZSP6"/>
<organism evidence="2 3">
    <name type="scientific">Plakobranchus ocellatus</name>
    <dbReference type="NCBI Taxonomy" id="259542"/>
    <lineage>
        <taxon>Eukaryota</taxon>
        <taxon>Metazoa</taxon>
        <taxon>Spiralia</taxon>
        <taxon>Lophotrochozoa</taxon>
        <taxon>Mollusca</taxon>
        <taxon>Gastropoda</taxon>
        <taxon>Heterobranchia</taxon>
        <taxon>Euthyneura</taxon>
        <taxon>Panpulmonata</taxon>
        <taxon>Sacoglossa</taxon>
        <taxon>Placobranchoidea</taxon>
        <taxon>Plakobranchidae</taxon>
        <taxon>Plakobranchus</taxon>
    </lineage>
</organism>
<accession>A0AAV3ZSP6</accession>
<feature type="compositionally biased region" description="Polar residues" evidence="1">
    <location>
        <begin position="31"/>
        <end position="40"/>
    </location>
</feature>
<protein>
    <submittedName>
        <fullName evidence="2">Uncharacterized protein</fullName>
    </submittedName>
</protein>
<evidence type="ECO:0000313" key="3">
    <source>
        <dbReference type="Proteomes" id="UP000735302"/>
    </source>
</evidence>